<feature type="transmembrane region" description="Helical" evidence="5">
    <location>
        <begin position="271"/>
        <end position="292"/>
    </location>
</feature>
<accession>G0EXG4</accession>
<dbReference type="InterPro" id="IPR011547">
    <property type="entry name" value="SLC26A/SulP_dom"/>
</dbReference>
<comment type="subcellular location">
    <subcellularLocation>
        <location evidence="1">Membrane</location>
        <topology evidence="1">Multi-pass membrane protein</topology>
    </subcellularLocation>
</comment>
<feature type="transmembrane region" description="Helical" evidence="5">
    <location>
        <begin position="75"/>
        <end position="91"/>
    </location>
</feature>
<feature type="transmembrane region" description="Helical" evidence="5">
    <location>
        <begin position="199"/>
        <end position="219"/>
    </location>
</feature>
<dbReference type="PANTHER" id="PTHR11814">
    <property type="entry name" value="SULFATE TRANSPORTER"/>
    <property type="match status" value="1"/>
</dbReference>
<evidence type="ECO:0000256" key="1">
    <source>
        <dbReference type="ARBA" id="ARBA00004141"/>
    </source>
</evidence>
<feature type="domain" description="STAS" evidence="6">
    <location>
        <begin position="461"/>
        <end position="574"/>
    </location>
</feature>
<feature type="transmembrane region" description="Helical" evidence="5">
    <location>
        <begin position="374"/>
        <end position="393"/>
    </location>
</feature>
<dbReference type="KEGG" id="cnc:CNE_1c07050"/>
<evidence type="ECO:0000313" key="7">
    <source>
        <dbReference type="EMBL" id="AEI76069.1"/>
    </source>
</evidence>
<dbReference type="EMBL" id="CP002877">
    <property type="protein sequence ID" value="AEI76069.1"/>
    <property type="molecule type" value="Genomic_DNA"/>
</dbReference>
<evidence type="ECO:0000256" key="3">
    <source>
        <dbReference type="ARBA" id="ARBA00022989"/>
    </source>
</evidence>
<feature type="transmembrane region" description="Helical" evidence="5">
    <location>
        <begin position="348"/>
        <end position="368"/>
    </location>
</feature>
<dbReference type="Pfam" id="PF00916">
    <property type="entry name" value="Sulfate_transp"/>
    <property type="match status" value="1"/>
</dbReference>
<keyword evidence="3 5" id="KW-1133">Transmembrane helix</keyword>
<dbReference type="SUPFAM" id="SSF52091">
    <property type="entry name" value="SpoIIaa-like"/>
    <property type="match status" value="1"/>
</dbReference>
<proteinExistence type="predicted"/>
<reference evidence="7 8" key="1">
    <citation type="journal article" date="2011" name="J. Bacteriol.">
        <title>Complete genome sequence of the type strain Cupriavidus necator N-1.</title>
        <authorList>
            <person name="Poehlein A."/>
            <person name="Kusian B."/>
            <person name="Friedrich B."/>
            <person name="Daniel R."/>
            <person name="Bowien B."/>
        </authorList>
    </citation>
    <scope>NUCLEOTIDE SEQUENCE [LARGE SCALE GENOMIC DNA]</scope>
    <source>
        <strain evidence="8">ATCC 43291 / DSM 13513 / CCUG 52238 / LMG 8453 / N-1</strain>
    </source>
</reference>
<dbReference type="AlphaFoldDB" id="G0EXG4"/>
<dbReference type="InterPro" id="IPR002645">
    <property type="entry name" value="STAS_dom"/>
</dbReference>
<dbReference type="InterPro" id="IPR036513">
    <property type="entry name" value="STAS_dom_sf"/>
</dbReference>
<dbReference type="RefSeq" id="WP_013955755.1">
    <property type="nucleotide sequence ID" value="NC_015726.1"/>
</dbReference>
<evidence type="ECO:0000256" key="2">
    <source>
        <dbReference type="ARBA" id="ARBA00022692"/>
    </source>
</evidence>
<keyword evidence="2 5" id="KW-0812">Transmembrane</keyword>
<dbReference type="CDD" id="cd07042">
    <property type="entry name" value="STAS_SulP_like_sulfate_transporter"/>
    <property type="match status" value="1"/>
</dbReference>
<dbReference type="GO" id="GO:0016020">
    <property type="term" value="C:membrane"/>
    <property type="evidence" value="ECO:0007669"/>
    <property type="project" value="UniProtKB-SubCell"/>
</dbReference>
<evidence type="ECO:0000259" key="6">
    <source>
        <dbReference type="PROSITE" id="PS50801"/>
    </source>
</evidence>
<feature type="transmembrane region" description="Helical" evidence="5">
    <location>
        <begin position="157"/>
        <end position="179"/>
    </location>
</feature>
<dbReference type="Gene3D" id="3.30.750.24">
    <property type="entry name" value="STAS domain"/>
    <property type="match status" value="1"/>
</dbReference>
<keyword evidence="4 5" id="KW-0472">Membrane</keyword>
<evidence type="ECO:0000256" key="5">
    <source>
        <dbReference type="SAM" id="Phobius"/>
    </source>
</evidence>
<dbReference type="Proteomes" id="UP000006798">
    <property type="component" value="Chromosome 1"/>
</dbReference>
<sequence>MNVESHSRRRNRAGGDPCRTLRNSAGVLALPWPEWLRHYHRDWLKPDVMAGLTVAAVVIPKALAYATIAGLPVEVGLYTVFAPMLIYAMLGTSRPLSVSTTTTLAILAAAALSDTTTAGGTASLLTASATLTCLVGIILVAARLLRLGFVADFISEPVLVGFKAGIGLVIVVDQLPKLLGIHFQKGAFFHNLAAMVQGVPHASLATMAVGVTVLALLIGMERLVPRAPAPLIAVGIGIAAVGLLGLQSHGVETVGHVPTGLPPLTLPDPDLIMQLLVPAMGIALMSFTETIAAGRAFVQSGEPAPDPNRELLATGFACLGGAFLGAMAAGGGTTQTAVNRRCGARSQLAGLITAAVALGAMLVLAPLIGLMPEAALAAVVIAYSVGLIQPAEFRAILGIRRTEFLWAVVACAGVVLLGTLNGIAAAIIVSLLALAYQTSDPPVYVLARKPGTNVFRPQSAEHPADVTYPGMVMLRPEGRVYFANARHIGHKMRPIIAAANPRVVVLDLVGVFDLEYTALRMLTEAEKKMREGGVMLWLVELNPNVLEMVRRSSLGDTLGRERLFQSMDLAVDHYLANQTATPT</sequence>
<feature type="transmembrane region" description="Helical" evidence="5">
    <location>
        <begin position="405"/>
        <end position="436"/>
    </location>
</feature>
<dbReference type="InterPro" id="IPR001902">
    <property type="entry name" value="SLC26A/SulP_fam"/>
</dbReference>
<evidence type="ECO:0000313" key="8">
    <source>
        <dbReference type="Proteomes" id="UP000006798"/>
    </source>
</evidence>
<dbReference type="GO" id="GO:0055085">
    <property type="term" value="P:transmembrane transport"/>
    <property type="evidence" value="ECO:0007669"/>
    <property type="project" value="InterPro"/>
</dbReference>
<protein>
    <submittedName>
        <fullName evidence="7">Sulfate transporter SulP</fullName>
    </submittedName>
</protein>
<dbReference type="PROSITE" id="PS50801">
    <property type="entry name" value="STAS"/>
    <property type="match status" value="1"/>
</dbReference>
<feature type="transmembrane region" description="Helical" evidence="5">
    <location>
        <begin position="124"/>
        <end position="145"/>
    </location>
</feature>
<dbReference type="Pfam" id="PF01740">
    <property type="entry name" value="STAS"/>
    <property type="match status" value="1"/>
</dbReference>
<gene>
    <name evidence="7" type="primary">sulfP1</name>
    <name evidence="7" type="ordered locus">CNE_1c07050</name>
</gene>
<organism evidence="7 8">
    <name type="scientific">Cupriavidus necator (strain ATCC 43291 / DSM 13513 / CCUG 52238 / LMG 8453 / N-1)</name>
    <name type="common">Ralstonia eutropha</name>
    <dbReference type="NCBI Taxonomy" id="1042878"/>
    <lineage>
        <taxon>Bacteria</taxon>
        <taxon>Pseudomonadati</taxon>
        <taxon>Pseudomonadota</taxon>
        <taxon>Betaproteobacteria</taxon>
        <taxon>Burkholderiales</taxon>
        <taxon>Burkholderiaceae</taxon>
        <taxon>Cupriavidus</taxon>
    </lineage>
</organism>
<name>G0EXG4_CUPNN</name>
<evidence type="ECO:0000256" key="4">
    <source>
        <dbReference type="ARBA" id="ARBA00023136"/>
    </source>
</evidence>
<dbReference type="GeneID" id="34310763"/>
<feature type="transmembrane region" description="Helical" evidence="5">
    <location>
        <begin position="231"/>
        <end position="251"/>
    </location>
</feature>
<dbReference type="HOGENOM" id="CLU_003182_13_0_4"/>